<sequence>MSMTTSLLNSWRYSNAKRAIRTHASGSSPFTWNTGAWIIFAKSVEYVAVLEACGDVVKPT</sequence>
<name>A0A6J6QUC0_9ZZZZ</name>
<reference evidence="1" key="1">
    <citation type="submission" date="2020-05" db="EMBL/GenBank/DDBJ databases">
        <authorList>
            <person name="Chiriac C."/>
            <person name="Salcher M."/>
            <person name="Ghai R."/>
            <person name="Kavagutti S V."/>
        </authorList>
    </citation>
    <scope>NUCLEOTIDE SEQUENCE</scope>
</reference>
<organism evidence="1">
    <name type="scientific">freshwater metagenome</name>
    <dbReference type="NCBI Taxonomy" id="449393"/>
    <lineage>
        <taxon>unclassified sequences</taxon>
        <taxon>metagenomes</taxon>
        <taxon>ecological metagenomes</taxon>
    </lineage>
</organism>
<accession>A0A6J6QUC0</accession>
<dbReference type="EMBL" id="CAEZYE010000033">
    <property type="protein sequence ID" value="CAB4710824.1"/>
    <property type="molecule type" value="Genomic_DNA"/>
</dbReference>
<proteinExistence type="predicted"/>
<dbReference type="AlphaFoldDB" id="A0A6J6QUC0"/>
<gene>
    <name evidence="1" type="ORF">UFOPK2655_00731</name>
</gene>
<protein>
    <submittedName>
        <fullName evidence="1">Unannotated protein</fullName>
    </submittedName>
</protein>
<evidence type="ECO:0000313" key="1">
    <source>
        <dbReference type="EMBL" id="CAB4710824.1"/>
    </source>
</evidence>